<comment type="domain">
    <text evidence="11">The DHHC domain is required for palmitoyltransferase activity.</text>
</comment>
<comment type="catalytic activity">
    <reaction evidence="10 11">
        <text>L-cysteinyl-[protein] + hexadecanoyl-CoA = S-hexadecanoyl-L-cysteinyl-[protein] + CoA</text>
        <dbReference type="Rhea" id="RHEA:36683"/>
        <dbReference type="Rhea" id="RHEA-COMP:10131"/>
        <dbReference type="Rhea" id="RHEA-COMP:11032"/>
        <dbReference type="ChEBI" id="CHEBI:29950"/>
        <dbReference type="ChEBI" id="CHEBI:57287"/>
        <dbReference type="ChEBI" id="CHEBI:57379"/>
        <dbReference type="ChEBI" id="CHEBI:74151"/>
        <dbReference type="EC" id="2.3.1.225"/>
    </reaction>
</comment>
<evidence type="ECO:0000256" key="5">
    <source>
        <dbReference type="ARBA" id="ARBA00022989"/>
    </source>
</evidence>
<dbReference type="GO" id="GO:0019706">
    <property type="term" value="F:protein-cysteine S-palmitoyltransferase activity"/>
    <property type="evidence" value="ECO:0007669"/>
    <property type="project" value="UniProtKB-EC"/>
</dbReference>
<proteinExistence type="inferred from homology"/>
<dbReference type="Proteomes" id="UP001485043">
    <property type="component" value="Unassembled WGS sequence"/>
</dbReference>
<feature type="transmembrane region" description="Helical" evidence="11">
    <location>
        <begin position="256"/>
        <end position="280"/>
    </location>
</feature>
<dbReference type="GO" id="GO:0005794">
    <property type="term" value="C:Golgi apparatus"/>
    <property type="evidence" value="ECO:0007669"/>
    <property type="project" value="TreeGrafter"/>
</dbReference>
<evidence type="ECO:0000256" key="9">
    <source>
        <dbReference type="ARBA" id="ARBA00023315"/>
    </source>
</evidence>
<dbReference type="GO" id="GO:0005783">
    <property type="term" value="C:endoplasmic reticulum"/>
    <property type="evidence" value="ECO:0007669"/>
    <property type="project" value="TreeGrafter"/>
</dbReference>
<evidence type="ECO:0000256" key="8">
    <source>
        <dbReference type="ARBA" id="ARBA00023288"/>
    </source>
</evidence>
<keyword evidence="3 11" id="KW-0808">Transferase</keyword>
<keyword evidence="15" id="KW-1185">Reference proteome</keyword>
<dbReference type="InterPro" id="IPR039859">
    <property type="entry name" value="PFA4/ZDH16/20/ERF2-like"/>
</dbReference>
<dbReference type="InterPro" id="IPR001594">
    <property type="entry name" value="Palmitoyltrfase_DHHC"/>
</dbReference>
<feature type="transmembrane region" description="Helical" evidence="11">
    <location>
        <begin position="209"/>
        <end position="229"/>
    </location>
</feature>
<evidence type="ECO:0000313" key="15">
    <source>
        <dbReference type="Proteomes" id="UP001485043"/>
    </source>
</evidence>
<evidence type="ECO:0000256" key="3">
    <source>
        <dbReference type="ARBA" id="ARBA00022679"/>
    </source>
</evidence>
<dbReference type="Pfam" id="PF01529">
    <property type="entry name" value="DHHC"/>
    <property type="match status" value="1"/>
</dbReference>
<comment type="similarity">
    <text evidence="2 11">Belongs to the DHHC palmitoyltransferase family.</text>
</comment>
<comment type="caution">
    <text evidence="14">The sequence shown here is derived from an EMBL/GenBank/DDBJ whole genome shotgun (WGS) entry which is preliminary data.</text>
</comment>
<reference evidence="14 15" key="1">
    <citation type="journal article" date="2024" name="Nat. Commun.">
        <title>Phylogenomics reveals the evolutionary origins of lichenization in chlorophyte algae.</title>
        <authorList>
            <person name="Puginier C."/>
            <person name="Libourel C."/>
            <person name="Otte J."/>
            <person name="Skaloud P."/>
            <person name="Haon M."/>
            <person name="Grisel S."/>
            <person name="Petersen M."/>
            <person name="Berrin J.G."/>
            <person name="Delaux P.M."/>
            <person name="Dal Grande F."/>
            <person name="Keller J."/>
        </authorList>
    </citation>
    <scope>NUCLEOTIDE SEQUENCE [LARGE SCALE GENOMIC DNA]</scope>
    <source>
        <strain evidence="14 15">SAG 2523</strain>
    </source>
</reference>
<dbReference type="EC" id="2.3.1.225" evidence="11"/>
<comment type="subcellular location">
    <subcellularLocation>
        <location evidence="1">Endomembrane system</location>
        <topology evidence="1">Multi-pass membrane protein</topology>
    </subcellularLocation>
</comment>
<dbReference type="PROSITE" id="PS50216">
    <property type="entry name" value="DHHC"/>
    <property type="match status" value="1"/>
</dbReference>
<sequence length="376" mass="41803">MNCFKTSKDSSADESSSDGHFGESNIDIADKGRGAQLSQHLSTAQLIRRRRGENTGLHYVLCGGRMIVGPDWLVMLGAIALVAAPTGIWFGFIAPDEGRDISWAIVAVIGATFVITICCLLSAAFMDPGFIPRQHVGEVDTEQVDARMRSAKMQYEVNGQIVYTKYCPICRLMRPPRVSHCKKCNNCCRRQDHHCPYIGQCIGERNHRFYLAFLFSVTVHCCLVFATAVERLAFISDTENLSWAAAIRHEPAVICIMSYTFVAFWFIGGLLVFHCMLISINSTSRDFFLRSHPWCSLPETPWSIGCLGNWYQIVLAGRPPRLVEFQPLTPELQVGPSCCRHASRLCSQPMPQGHPLLASSDGAQCFSCNLNHHLAG</sequence>
<gene>
    <name evidence="14" type="ORF">WJX84_002436</name>
</gene>
<feature type="domain" description="Palmitoyltransferase DHHC" evidence="13">
    <location>
        <begin position="164"/>
        <end position="288"/>
    </location>
</feature>
<organism evidence="14 15">
    <name type="scientific">Apatococcus fuscideae</name>
    <dbReference type="NCBI Taxonomy" id="2026836"/>
    <lineage>
        <taxon>Eukaryota</taxon>
        <taxon>Viridiplantae</taxon>
        <taxon>Chlorophyta</taxon>
        <taxon>core chlorophytes</taxon>
        <taxon>Trebouxiophyceae</taxon>
        <taxon>Chlorellales</taxon>
        <taxon>Chlorellaceae</taxon>
        <taxon>Apatococcus</taxon>
    </lineage>
</organism>
<evidence type="ECO:0000256" key="12">
    <source>
        <dbReference type="SAM" id="MobiDB-lite"/>
    </source>
</evidence>
<evidence type="ECO:0000256" key="11">
    <source>
        <dbReference type="RuleBase" id="RU079119"/>
    </source>
</evidence>
<feature type="transmembrane region" description="Helical" evidence="11">
    <location>
        <begin position="72"/>
        <end position="95"/>
    </location>
</feature>
<evidence type="ECO:0000256" key="7">
    <source>
        <dbReference type="ARBA" id="ARBA00023139"/>
    </source>
</evidence>
<dbReference type="EMBL" id="JALJOV010001007">
    <property type="protein sequence ID" value="KAK9856476.1"/>
    <property type="molecule type" value="Genomic_DNA"/>
</dbReference>
<name>A0AAW1SUC7_9CHLO</name>
<evidence type="ECO:0000259" key="13">
    <source>
        <dbReference type="Pfam" id="PF01529"/>
    </source>
</evidence>
<evidence type="ECO:0000256" key="1">
    <source>
        <dbReference type="ARBA" id="ARBA00004127"/>
    </source>
</evidence>
<evidence type="ECO:0000256" key="6">
    <source>
        <dbReference type="ARBA" id="ARBA00023136"/>
    </source>
</evidence>
<dbReference type="GO" id="GO:0006612">
    <property type="term" value="P:protein targeting to membrane"/>
    <property type="evidence" value="ECO:0007669"/>
    <property type="project" value="TreeGrafter"/>
</dbReference>
<feature type="region of interest" description="Disordered" evidence="12">
    <location>
        <begin position="1"/>
        <end position="21"/>
    </location>
</feature>
<evidence type="ECO:0000256" key="2">
    <source>
        <dbReference type="ARBA" id="ARBA00008574"/>
    </source>
</evidence>
<feature type="compositionally biased region" description="Basic and acidic residues" evidence="12">
    <location>
        <begin position="1"/>
        <end position="11"/>
    </location>
</feature>
<evidence type="ECO:0000256" key="10">
    <source>
        <dbReference type="ARBA" id="ARBA00048048"/>
    </source>
</evidence>
<evidence type="ECO:0000256" key="4">
    <source>
        <dbReference type="ARBA" id="ARBA00022692"/>
    </source>
</evidence>
<keyword evidence="4 11" id="KW-0812">Transmembrane</keyword>
<protein>
    <recommendedName>
        <fullName evidence="11">S-acyltransferase</fullName>
        <ecNumber evidence="11">2.3.1.225</ecNumber>
    </recommendedName>
    <alternativeName>
        <fullName evidence="11">Palmitoyltransferase</fullName>
    </alternativeName>
</protein>
<keyword evidence="5 11" id="KW-1133">Transmembrane helix</keyword>
<keyword evidence="6 11" id="KW-0472">Membrane</keyword>
<evidence type="ECO:0000313" key="14">
    <source>
        <dbReference type="EMBL" id="KAK9856476.1"/>
    </source>
</evidence>
<keyword evidence="7" id="KW-0564">Palmitate</keyword>
<dbReference type="PANTHER" id="PTHR22883">
    <property type="entry name" value="ZINC FINGER DHHC DOMAIN CONTAINING PROTEIN"/>
    <property type="match status" value="1"/>
</dbReference>
<keyword evidence="8" id="KW-0449">Lipoprotein</keyword>
<accession>A0AAW1SUC7</accession>
<feature type="transmembrane region" description="Helical" evidence="11">
    <location>
        <begin position="101"/>
        <end position="125"/>
    </location>
</feature>
<dbReference type="PANTHER" id="PTHR22883:SF43">
    <property type="entry name" value="PALMITOYLTRANSFERASE APP"/>
    <property type="match status" value="1"/>
</dbReference>
<dbReference type="AlphaFoldDB" id="A0AAW1SUC7"/>
<keyword evidence="9 11" id="KW-0012">Acyltransferase</keyword>